<feature type="signal peptide" evidence="7">
    <location>
        <begin position="1"/>
        <end position="22"/>
    </location>
</feature>
<protein>
    <submittedName>
        <fullName evidence="8">Zinc/manganese transport system substrate-binding protein</fullName>
    </submittedName>
</protein>
<dbReference type="PANTHER" id="PTHR42953:SF1">
    <property type="entry name" value="METAL-BINDING PROTEIN HI_0362-RELATED"/>
    <property type="match status" value="1"/>
</dbReference>
<sequence length="300" mass="32245">MKTPLKLAAALLAVMFTASAPAQLKVAALHPLLGDLARQVGGAKVDVVDLLKPGGDAHHFEPTTKDLAALKGVKIIFASGKKLESYLPKVADTFAGTAEVVEVGRTIPSIKIEAGSEVFMCCPAHTAGGIDPHWWHSADNMRRAARVMADSMSKADPGNAATYKANADAASEKLEELKSWAQEQIAAIPRSDRKLVTSHASFGYFCKEYGFKTIPLLGISREDEASLKYVSETIKLIKEHHIRAVFADDQINPKVLTEIVRETGVKMGKPLVADGTSPSAHTFEAMLKHNVTAIVEALKP</sequence>
<dbReference type="InterPro" id="IPR006129">
    <property type="entry name" value="AdhesinB"/>
</dbReference>
<dbReference type="PRINTS" id="PR00690">
    <property type="entry name" value="ADHESNFAMILY"/>
</dbReference>
<name>A0A366HX12_9BACT</name>
<evidence type="ECO:0000256" key="3">
    <source>
        <dbReference type="ARBA" id="ARBA00022448"/>
    </source>
</evidence>
<comment type="caution">
    <text evidence="8">The sequence shown here is derived from an EMBL/GenBank/DDBJ whole genome shotgun (WGS) entry which is preliminary data.</text>
</comment>
<dbReference type="GO" id="GO:0046872">
    <property type="term" value="F:metal ion binding"/>
    <property type="evidence" value="ECO:0007669"/>
    <property type="project" value="UniProtKB-KW"/>
</dbReference>
<evidence type="ECO:0000256" key="1">
    <source>
        <dbReference type="ARBA" id="ARBA00004196"/>
    </source>
</evidence>
<dbReference type="SUPFAM" id="SSF53807">
    <property type="entry name" value="Helical backbone' metal receptor"/>
    <property type="match status" value="1"/>
</dbReference>
<dbReference type="PANTHER" id="PTHR42953">
    <property type="entry name" value="HIGH-AFFINITY ZINC UPTAKE SYSTEM PROTEIN ZNUA-RELATED"/>
    <property type="match status" value="1"/>
</dbReference>
<dbReference type="GO" id="GO:0007155">
    <property type="term" value="P:cell adhesion"/>
    <property type="evidence" value="ECO:0007669"/>
    <property type="project" value="InterPro"/>
</dbReference>
<dbReference type="PRINTS" id="PR00691">
    <property type="entry name" value="ADHESINB"/>
</dbReference>
<dbReference type="GO" id="GO:0030313">
    <property type="term" value="C:cell envelope"/>
    <property type="evidence" value="ECO:0007669"/>
    <property type="project" value="UniProtKB-SubCell"/>
</dbReference>
<accession>A0A366HX12</accession>
<feature type="chain" id="PRO_5016712517" evidence="7">
    <location>
        <begin position="23"/>
        <end position="300"/>
    </location>
</feature>
<evidence type="ECO:0000313" key="9">
    <source>
        <dbReference type="Proteomes" id="UP000253426"/>
    </source>
</evidence>
<keyword evidence="3 6" id="KW-0813">Transport</keyword>
<dbReference type="InterPro" id="IPR006128">
    <property type="entry name" value="Lipoprotein_PsaA-like"/>
</dbReference>
<dbReference type="Gene3D" id="3.40.50.1980">
    <property type="entry name" value="Nitrogenase molybdenum iron protein domain"/>
    <property type="match status" value="2"/>
</dbReference>
<evidence type="ECO:0000256" key="2">
    <source>
        <dbReference type="ARBA" id="ARBA00011028"/>
    </source>
</evidence>
<evidence type="ECO:0000313" key="8">
    <source>
        <dbReference type="EMBL" id="RBP48025.1"/>
    </source>
</evidence>
<dbReference type="Pfam" id="PF01297">
    <property type="entry name" value="ZnuA"/>
    <property type="match status" value="1"/>
</dbReference>
<evidence type="ECO:0000256" key="7">
    <source>
        <dbReference type="SAM" id="SignalP"/>
    </source>
</evidence>
<dbReference type="GO" id="GO:0030001">
    <property type="term" value="P:metal ion transport"/>
    <property type="evidence" value="ECO:0007669"/>
    <property type="project" value="InterPro"/>
</dbReference>
<gene>
    <name evidence="8" type="ORF">DES53_101825</name>
</gene>
<organism evidence="8 9">
    <name type="scientific">Roseimicrobium gellanilyticum</name>
    <dbReference type="NCBI Taxonomy" id="748857"/>
    <lineage>
        <taxon>Bacteria</taxon>
        <taxon>Pseudomonadati</taxon>
        <taxon>Verrucomicrobiota</taxon>
        <taxon>Verrucomicrobiia</taxon>
        <taxon>Verrucomicrobiales</taxon>
        <taxon>Verrucomicrobiaceae</taxon>
        <taxon>Roseimicrobium</taxon>
    </lineage>
</organism>
<dbReference type="InterPro" id="IPR006127">
    <property type="entry name" value="ZnuA-like"/>
</dbReference>
<keyword evidence="9" id="KW-1185">Reference proteome</keyword>
<dbReference type="EMBL" id="QNRR01000001">
    <property type="protein sequence ID" value="RBP48025.1"/>
    <property type="molecule type" value="Genomic_DNA"/>
</dbReference>
<dbReference type="InterPro" id="IPR050492">
    <property type="entry name" value="Bact_metal-bind_prot9"/>
</dbReference>
<comment type="subcellular location">
    <subcellularLocation>
        <location evidence="1">Cell envelope</location>
    </subcellularLocation>
</comment>
<comment type="similarity">
    <text evidence="2 6">Belongs to the bacterial solute-binding protein 9 family.</text>
</comment>
<reference evidence="8 9" key="1">
    <citation type="submission" date="2018-06" db="EMBL/GenBank/DDBJ databases">
        <title>Genomic Encyclopedia of Type Strains, Phase IV (KMG-IV): sequencing the most valuable type-strain genomes for metagenomic binning, comparative biology and taxonomic classification.</title>
        <authorList>
            <person name="Goeker M."/>
        </authorList>
    </citation>
    <scope>NUCLEOTIDE SEQUENCE [LARGE SCALE GENOMIC DNA]</scope>
    <source>
        <strain evidence="8 9">DSM 25532</strain>
    </source>
</reference>
<evidence type="ECO:0000256" key="4">
    <source>
        <dbReference type="ARBA" id="ARBA00022723"/>
    </source>
</evidence>
<proteinExistence type="inferred from homology"/>
<dbReference type="OrthoDB" id="9793396at2"/>
<keyword evidence="4" id="KW-0479">Metal-binding</keyword>
<evidence type="ECO:0000256" key="5">
    <source>
        <dbReference type="ARBA" id="ARBA00022729"/>
    </source>
</evidence>
<dbReference type="AlphaFoldDB" id="A0A366HX12"/>
<dbReference type="Proteomes" id="UP000253426">
    <property type="component" value="Unassembled WGS sequence"/>
</dbReference>
<keyword evidence="5 7" id="KW-0732">Signal</keyword>
<evidence type="ECO:0000256" key="6">
    <source>
        <dbReference type="RuleBase" id="RU003512"/>
    </source>
</evidence>
<dbReference type="RefSeq" id="WP_113956905.1">
    <property type="nucleotide sequence ID" value="NZ_QNRR01000001.1"/>
</dbReference>